<dbReference type="AlphaFoldDB" id="A0A841BL02"/>
<name>A0A841BL02_9ACTN</name>
<reference evidence="1 2" key="1">
    <citation type="submission" date="2020-08" db="EMBL/GenBank/DDBJ databases">
        <title>Sequencing the genomes of 1000 actinobacteria strains.</title>
        <authorList>
            <person name="Klenk H.-P."/>
        </authorList>
    </citation>
    <scope>NUCLEOTIDE SEQUENCE [LARGE SCALE GENOMIC DNA]</scope>
    <source>
        <strain evidence="1 2">DSM 45362</strain>
    </source>
</reference>
<dbReference type="GO" id="GO:0016787">
    <property type="term" value="F:hydrolase activity"/>
    <property type="evidence" value="ECO:0007669"/>
    <property type="project" value="UniProtKB-KW"/>
</dbReference>
<sequence>MLELDEEFAGFLGDPGAGVTVRHEITWMDTDASSYWHNTTAMRLVEQAESLLHRSVAPGEPFLGLARVHVEVSFTSRLGVHDLATVRLLVLRVGTTSIEYAFTIRGPMQRLCAKGRLIAVQVEHATGRTLPWSAELRRLLLAPTHLEEAEHRVAV</sequence>
<dbReference type="RefSeq" id="WP_184832112.1">
    <property type="nucleotide sequence ID" value="NZ_JACHMN010000001.1"/>
</dbReference>
<proteinExistence type="predicted"/>
<comment type="caution">
    <text evidence="1">The sequence shown here is derived from an EMBL/GenBank/DDBJ whole genome shotgun (WGS) entry which is preliminary data.</text>
</comment>
<organism evidence="1 2">
    <name type="scientific">Allocatelliglobosispora scoriae</name>
    <dbReference type="NCBI Taxonomy" id="643052"/>
    <lineage>
        <taxon>Bacteria</taxon>
        <taxon>Bacillati</taxon>
        <taxon>Actinomycetota</taxon>
        <taxon>Actinomycetes</taxon>
        <taxon>Micromonosporales</taxon>
        <taxon>Micromonosporaceae</taxon>
        <taxon>Allocatelliglobosispora</taxon>
    </lineage>
</organism>
<accession>A0A841BL02</accession>
<dbReference type="EMBL" id="JACHMN010000001">
    <property type="protein sequence ID" value="MBB5867422.1"/>
    <property type="molecule type" value="Genomic_DNA"/>
</dbReference>
<dbReference type="SUPFAM" id="SSF54637">
    <property type="entry name" value="Thioesterase/thiol ester dehydrase-isomerase"/>
    <property type="match status" value="1"/>
</dbReference>
<gene>
    <name evidence="1" type="ORF">F4553_000801</name>
</gene>
<dbReference type="Gene3D" id="3.10.129.10">
    <property type="entry name" value="Hotdog Thioesterase"/>
    <property type="match status" value="1"/>
</dbReference>
<dbReference type="Proteomes" id="UP000587527">
    <property type="component" value="Unassembled WGS sequence"/>
</dbReference>
<dbReference type="EC" id="3.1.2.-" evidence="1"/>
<dbReference type="InterPro" id="IPR029069">
    <property type="entry name" value="HotDog_dom_sf"/>
</dbReference>
<keyword evidence="2" id="KW-1185">Reference proteome</keyword>
<evidence type="ECO:0000313" key="2">
    <source>
        <dbReference type="Proteomes" id="UP000587527"/>
    </source>
</evidence>
<keyword evidence="1" id="KW-0378">Hydrolase</keyword>
<evidence type="ECO:0000313" key="1">
    <source>
        <dbReference type="EMBL" id="MBB5867422.1"/>
    </source>
</evidence>
<protein>
    <submittedName>
        <fullName evidence="1">Acyl-CoA thioester hydrolase</fullName>
        <ecNumber evidence="1">3.1.2.-</ecNumber>
    </submittedName>
</protein>